<dbReference type="PANTHER" id="PTHR15264">
    <property type="entry name" value="PROGRAMMED CELL DEATH PROTEIN 1"/>
    <property type="match status" value="1"/>
</dbReference>
<gene>
    <name evidence="6" type="primary">PDCD1</name>
</gene>
<accession>A0ABM3XLC1</accession>
<reference evidence="6" key="1">
    <citation type="submission" date="2025-08" db="UniProtKB">
        <authorList>
            <consortium name="RefSeq"/>
        </authorList>
    </citation>
    <scope>IDENTIFICATION</scope>
</reference>
<dbReference type="PANTHER" id="PTHR15264:SF2">
    <property type="entry name" value="PROGRAMMED CELL DEATH PROTEIN 1"/>
    <property type="match status" value="1"/>
</dbReference>
<dbReference type="InterPro" id="IPR013783">
    <property type="entry name" value="Ig-like_fold"/>
</dbReference>
<keyword evidence="2" id="KW-1133">Transmembrane helix</keyword>
<dbReference type="Gene3D" id="2.60.40.10">
    <property type="entry name" value="Immunoglobulins"/>
    <property type="match status" value="1"/>
</dbReference>
<dbReference type="InterPro" id="IPR036179">
    <property type="entry name" value="Ig-like_dom_sf"/>
</dbReference>
<dbReference type="InterPro" id="IPR013106">
    <property type="entry name" value="Ig_V-set"/>
</dbReference>
<protein>
    <submittedName>
        <fullName evidence="6">Programmed cell death protein 1 isoform X1</fullName>
    </submittedName>
</protein>
<evidence type="ECO:0000313" key="5">
    <source>
        <dbReference type="Proteomes" id="UP001652624"/>
    </source>
</evidence>
<evidence type="ECO:0000256" key="3">
    <source>
        <dbReference type="SAM" id="SignalP"/>
    </source>
</evidence>
<dbReference type="Pfam" id="PF07686">
    <property type="entry name" value="V-set"/>
    <property type="match status" value="1"/>
</dbReference>
<dbReference type="PROSITE" id="PS50835">
    <property type="entry name" value="IG_LIKE"/>
    <property type="match status" value="1"/>
</dbReference>
<evidence type="ECO:0000259" key="4">
    <source>
        <dbReference type="PROSITE" id="PS50835"/>
    </source>
</evidence>
<dbReference type="RefSeq" id="XP_060049607.1">
    <property type="nucleotide sequence ID" value="XM_060193624.1"/>
</dbReference>
<keyword evidence="2" id="KW-0472">Membrane</keyword>
<feature type="transmembrane region" description="Helical" evidence="2">
    <location>
        <begin position="169"/>
        <end position="197"/>
    </location>
</feature>
<dbReference type="SUPFAM" id="SSF48726">
    <property type="entry name" value="Immunoglobulin"/>
    <property type="match status" value="1"/>
</dbReference>
<feature type="chain" id="PRO_5045906111" evidence="3">
    <location>
        <begin position="27"/>
        <end position="288"/>
    </location>
</feature>
<name>A0ABM3XLC1_ERIEU</name>
<dbReference type="InterPro" id="IPR042379">
    <property type="entry name" value="PDCD1"/>
</dbReference>
<dbReference type="InterPro" id="IPR003599">
    <property type="entry name" value="Ig_sub"/>
</dbReference>
<sequence>MGAPWAPRPLLWAVLLLGWWPEGLLAVSPHRPCGTPNISQSRLSVPEGGTVRLNCSFPCEPGNLHLNWYRLEPGNQTKLASFPRDASPLDPHFNISQLPNRPTFLISLEGARRNHSGVYLCGFIHLSPRVMGVTESPRIELTVTERVEATPAEHPSPSPTPRPAGHSQALVAGVSSVLGAVLVLVLAWVLVAVLPAAPRGICVTRRQDSAQKEAPPSPGMNTVDYGQLDFEWREKTPEPPTPCAPEPTEYATIVFPGPSSLSRGSAGAPGPSPEDGQCSLDGRRSWPL</sequence>
<organism evidence="5 6">
    <name type="scientific">Erinaceus europaeus</name>
    <name type="common">Western European hedgehog</name>
    <dbReference type="NCBI Taxonomy" id="9365"/>
    <lineage>
        <taxon>Eukaryota</taxon>
        <taxon>Metazoa</taxon>
        <taxon>Chordata</taxon>
        <taxon>Craniata</taxon>
        <taxon>Vertebrata</taxon>
        <taxon>Euteleostomi</taxon>
        <taxon>Mammalia</taxon>
        <taxon>Eutheria</taxon>
        <taxon>Laurasiatheria</taxon>
        <taxon>Eulipotyphla</taxon>
        <taxon>Erinaceidae</taxon>
        <taxon>Erinaceinae</taxon>
        <taxon>Erinaceus</taxon>
    </lineage>
</organism>
<evidence type="ECO:0000256" key="2">
    <source>
        <dbReference type="SAM" id="Phobius"/>
    </source>
</evidence>
<dbReference type="InterPro" id="IPR007110">
    <property type="entry name" value="Ig-like_dom"/>
</dbReference>
<evidence type="ECO:0000256" key="1">
    <source>
        <dbReference type="SAM" id="MobiDB-lite"/>
    </source>
</evidence>
<feature type="domain" description="Ig-like" evidence="4">
    <location>
        <begin position="36"/>
        <end position="144"/>
    </location>
</feature>
<keyword evidence="2" id="KW-0812">Transmembrane</keyword>
<dbReference type="SMART" id="SM00409">
    <property type="entry name" value="IG"/>
    <property type="match status" value="1"/>
</dbReference>
<feature type="region of interest" description="Disordered" evidence="1">
    <location>
        <begin position="148"/>
        <end position="167"/>
    </location>
</feature>
<keyword evidence="3" id="KW-0732">Signal</keyword>
<dbReference type="GeneID" id="103121501"/>
<evidence type="ECO:0000313" key="6">
    <source>
        <dbReference type="RefSeq" id="XP_060049607.1"/>
    </source>
</evidence>
<proteinExistence type="predicted"/>
<keyword evidence="5" id="KW-1185">Reference proteome</keyword>
<dbReference type="Proteomes" id="UP001652624">
    <property type="component" value="Chromosome 7"/>
</dbReference>
<feature type="signal peptide" evidence="3">
    <location>
        <begin position="1"/>
        <end position="26"/>
    </location>
</feature>
<feature type="region of interest" description="Disordered" evidence="1">
    <location>
        <begin position="234"/>
        <end position="288"/>
    </location>
</feature>